<evidence type="ECO:0000259" key="4">
    <source>
        <dbReference type="Pfam" id="PF05970"/>
    </source>
</evidence>
<keyword evidence="1" id="KW-0234">DNA repair</keyword>
<dbReference type="AlphaFoldDB" id="A0AAD8H281"/>
<reference evidence="5" key="1">
    <citation type="submission" date="2023-02" db="EMBL/GenBank/DDBJ databases">
        <title>Genome of toxic invasive species Heracleum sosnowskyi carries increased number of genes despite the absence of recent whole-genome duplications.</title>
        <authorList>
            <person name="Schelkunov M."/>
            <person name="Shtratnikova V."/>
            <person name="Makarenko M."/>
            <person name="Klepikova A."/>
            <person name="Omelchenko D."/>
            <person name="Novikova G."/>
            <person name="Obukhova E."/>
            <person name="Bogdanov V."/>
            <person name="Penin A."/>
            <person name="Logacheva M."/>
        </authorList>
    </citation>
    <scope>NUCLEOTIDE SEQUENCE</scope>
    <source>
        <strain evidence="5">Hsosn_3</strain>
        <tissue evidence="5">Leaf</tissue>
    </source>
</reference>
<keyword evidence="1" id="KW-0233">DNA recombination</keyword>
<sequence>MAKITVLTCFLVIFVLLISGPLGERNAGGVNGQKLCGKDVDEQPTQSKDLPCVKANVGATTHPSNGRPRKDEVVGSSHTSPHVSLPQKRPVGQLESPTTTKTPQCHGTYNDPYGIGHSYDDNRNGVIGTSSRHSKDNSVNLLSSFDDVNDSESHEYGEDDMIDDENEIDENVEDFSNSEDAIENDTVMSQAHRDDMINDENGEEFANSEDAIDNDIVASDAHREYGFHKGIKYKTADSNTKKKRKNVTLKEYHSYQLHIRPNEGMTLRYGGRLYQQKRTFLVTVLEHCTSLNFKNVACLTHTWSAHVIFRKGTIHKHALMIVDSPCIKDDIIWMRRRTLKNDELMLSEEEIHHWALAELERILNCIGKSLRSYADMPFPPPEFLCGISNTLIAEERSYDIQTMMVEHQQLHSSLNADQMIIYDAVIESVYNKRGKVFFVYGEGNSTKNIVYEEVFYNLPK</sequence>
<reference evidence="5" key="2">
    <citation type="submission" date="2023-05" db="EMBL/GenBank/DDBJ databases">
        <authorList>
            <person name="Schelkunov M.I."/>
        </authorList>
    </citation>
    <scope>NUCLEOTIDE SEQUENCE</scope>
    <source>
        <strain evidence="5">Hsosn_3</strain>
        <tissue evidence="5">Leaf</tissue>
    </source>
</reference>
<organism evidence="5 6">
    <name type="scientific">Heracleum sosnowskyi</name>
    <dbReference type="NCBI Taxonomy" id="360622"/>
    <lineage>
        <taxon>Eukaryota</taxon>
        <taxon>Viridiplantae</taxon>
        <taxon>Streptophyta</taxon>
        <taxon>Embryophyta</taxon>
        <taxon>Tracheophyta</taxon>
        <taxon>Spermatophyta</taxon>
        <taxon>Magnoliopsida</taxon>
        <taxon>eudicotyledons</taxon>
        <taxon>Gunneridae</taxon>
        <taxon>Pentapetalae</taxon>
        <taxon>asterids</taxon>
        <taxon>campanulids</taxon>
        <taxon>Apiales</taxon>
        <taxon>Apiaceae</taxon>
        <taxon>Apioideae</taxon>
        <taxon>apioid superclade</taxon>
        <taxon>Tordylieae</taxon>
        <taxon>Tordyliinae</taxon>
        <taxon>Heracleum</taxon>
    </lineage>
</organism>
<dbReference type="GO" id="GO:0000723">
    <property type="term" value="P:telomere maintenance"/>
    <property type="evidence" value="ECO:0007669"/>
    <property type="project" value="InterPro"/>
</dbReference>
<keyword evidence="3" id="KW-0732">Signal</keyword>
<dbReference type="PANTHER" id="PTHR10492">
    <property type="match status" value="1"/>
</dbReference>
<comment type="cofactor">
    <cofactor evidence="1">
        <name>Mg(2+)</name>
        <dbReference type="ChEBI" id="CHEBI:18420"/>
    </cofactor>
</comment>
<dbReference type="EMBL" id="JAUIZM010000011">
    <property type="protein sequence ID" value="KAK1358166.1"/>
    <property type="molecule type" value="Genomic_DNA"/>
</dbReference>
<evidence type="ECO:0000256" key="2">
    <source>
        <dbReference type="SAM" id="MobiDB-lite"/>
    </source>
</evidence>
<evidence type="ECO:0000313" key="6">
    <source>
        <dbReference type="Proteomes" id="UP001237642"/>
    </source>
</evidence>
<comment type="catalytic activity">
    <reaction evidence="1">
        <text>ATP + H2O = ADP + phosphate + H(+)</text>
        <dbReference type="Rhea" id="RHEA:13065"/>
        <dbReference type="ChEBI" id="CHEBI:15377"/>
        <dbReference type="ChEBI" id="CHEBI:15378"/>
        <dbReference type="ChEBI" id="CHEBI:30616"/>
        <dbReference type="ChEBI" id="CHEBI:43474"/>
        <dbReference type="ChEBI" id="CHEBI:456216"/>
        <dbReference type="EC" id="5.6.2.3"/>
    </reaction>
</comment>
<evidence type="ECO:0000313" key="5">
    <source>
        <dbReference type="EMBL" id="KAK1358166.1"/>
    </source>
</evidence>
<keyword evidence="1" id="KW-0227">DNA damage</keyword>
<dbReference type="PANTHER" id="PTHR10492:SF57">
    <property type="entry name" value="ATP-DEPENDENT DNA HELICASE"/>
    <property type="match status" value="1"/>
</dbReference>
<feature type="domain" description="DNA helicase Pif1-like DEAD-box helicase" evidence="4">
    <location>
        <begin position="414"/>
        <end position="458"/>
    </location>
</feature>
<dbReference type="GO" id="GO:0006281">
    <property type="term" value="P:DNA repair"/>
    <property type="evidence" value="ECO:0007669"/>
    <property type="project" value="UniProtKB-KW"/>
</dbReference>
<name>A0AAD8H281_9APIA</name>
<dbReference type="GO" id="GO:0016787">
    <property type="term" value="F:hydrolase activity"/>
    <property type="evidence" value="ECO:0007669"/>
    <property type="project" value="UniProtKB-KW"/>
</dbReference>
<gene>
    <name evidence="5" type="ORF">POM88_051422</name>
</gene>
<feature type="region of interest" description="Disordered" evidence="2">
    <location>
        <begin position="39"/>
        <end position="134"/>
    </location>
</feature>
<protein>
    <recommendedName>
        <fullName evidence="1">ATP-dependent DNA helicase</fullName>
        <ecNumber evidence="1">5.6.2.3</ecNumber>
    </recommendedName>
</protein>
<feature type="signal peptide" evidence="3">
    <location>
        <begin position="1"/>
        <end position="23"/>
    </location>
</feature>
<dbReference type="GO" id="GO:0006310">
    <property type="term" value="P:DNA recombination"/>
    <property type="evidence" value="ECO:0007669"/>
    <property type="project" value="UniProtKB-KW"/>
</dbReference>
<feature type="compositionally biased region" description="Polar residues" evidence="2">
    <location>
        <begin position="95"/>
        <end position="107"/>
    </location>
</feature>
<keyword evidence="1" id="KW-0378">Hydrolase</keyword>
<keyword evidence="6" id="KW-1185">Reference proteome</keyword>
<comment type="similarity">
    <text evidence="1">Belongs to the helicase family.</text>
</comment>
<dbReference type="InterPro" id="IPR010285">
    <property type="entry name" value="DNA_helicase_pif1-like_DEAD"/>
</dbReference>
<comment type="caution">
    <text evidence="5">The sequence shown here is derived from an EMBL/GenBank/DDBJ whole genome shotgun (WGS) entry which is preliminary data.</text>
</comment>
<dbReference type="EC" id="5.6.2.3" evidence="1"/>
<evidence type="ECO:0000256" key="3">
    <source>
        <dbReference type="SAM" id="SignalP"/>
    </source>
</evidence>
<dbReference type="GO" id="GO:0043139">
    <property type="term" value="F:5'-3' DNA helicase activity"/>
    <property type="evidence" value="ECO:0007669"/>
    <property type="project" value="UniProtKB-EC"/>
</dbReference>
<dbReference type="Proteomes" id="UP001237642">
    <property type="component" value="Unassembled WGS sequence"/>
</dbReference>
<evidence type="ECO:0000256" key="1">
    <source>
        <dbReference type="RuleBase" id="RU363044"/>
    </source>
</evidence>
<keyword evidence="1" id="KW-0347">Helicase</keyword>
<accession>A0AAD8H281</accession>
<keyword evidence="1" id="KW-0067">ATP-binding</keyword>
<feature type="chain" id="PRO_5042143737" description="ATP-dependent DNA helicase" evidence="3">
    <location>
        <begin position="24"/>
        <end position="460"/>
    </location>
</feature>
<proteinExistence type="inferred from homology"/>
<dbReference type="GO" id="GO:0005524">
    <property type="term" value="F:ATP binding"/>
    <property type="evidence" value="ECO:0007669"/>
    <property type="project" value="UniProtKB-KW"/>
</dbReference>
<keyword evidence="1" id="KW-0547">Nucleotide-binding</keyword>
<dbReference type="Pfam" id="PF05970">
    <property type="entry name" value="PIF1"/>
    <property type="match status" value="1"/>
</dbReference>